<sequence length="598" mass="67571">MKKHPFLIISFLFCFSLLLSFPACNNFESEPLNWVTEERVLDPADSTENSAIIRLFYATYLNLPTLHARIDNSYLDAATDDALPTKGTALDNYRNGLLSAGNIAGLDGSAWSSNYTGIRRVNLFLEKVQLFPSSTQIPLPRMEQMKAEARLLRAYYYFELLKRWGGVPLLYDKVLNEGSDVHIPRNTIEDVAHYIISEISSDSTTYPQTCYYGLHAAQSTSAADVGEIGHVNQGVALALLSRLKLYLASDLYNENKDINKWKEAAEAAKELIDLGVYALYNGSEQTKLFAMIASEFPNREMIMVKEATANNNLEVSNSPIGFVLGSTRMNGATSPSQNLVDAFLTSTGKSIFVNYDPAQGIDPASNYNDQSPYTNRDPRLGRTIFTHGSRWMRRSLELFVGGANNGAELGTTYTRTGYYLKKFLGNYDMSNSTSYDALHHHYQIFRYAEMLLNYAEAVNESDPTNDTEITFGLIELRKRAGITPGVDQRYGLPAAGSYSQELMRRIIRNERRIELAFEEHRFWDIRRWKICAAGDGDAVMTQAIKGVRITRQENGRFVFAYPTIREGGIFAPHMYWYPIPRFELLGNKNLKQNQGWSY</sequence>
<dbReference type="InterPro" id="IPR012944">
    <property type="entry name" value="SusD_RagB_dom"/>
</dbReference>
<accession>A0A5J4R0Y9</accession>
<dbReference type="EMBL" id="SNRY01002081">
    <property type="protein sequence ID" value="KAA6326900.1"/>
    <property type="molecule type" value="Genomic_DNA"/>
</dbReference>
<dbReference type="Gene3D" id="1.25.40.390">
    <property type="match status" value="1"/>
</dbReference>
<evidence type="ECO:0000256" key="4">
    <source>
        <dbReference type="ARBA" id="ARBA00023237"/>
    </source>
</evidence>
<dbReference type="InterPro" id="IPR033985">
    <property type="entry name" value="SusD-like_N"/>
</dbReference>
<comment type="caution">
    <text evidence="7">The sequence shown here is derived from an EMBL/GenBank/DDBJ whole genome shotgun (WGS) entry which is preliminary data.</text>
</comment>
<dbReference type="InterPro" id="IPR011990">
    <property type="entry name" value="TPR-like_helical_dom_sf"/>
</dbReference>
<evidence type="ECO:0000259" key="5">
    <source>
        <dbReference type="Pfam" id="PF07980"/>
    </source>
</evidence>
<feature type="domain" description="RagB/SusD" evidence="5">
    <location>
        <begin position="328"/>
        <end position="596"/>
    </location>
</feature>
<dbReference type="AlphaFoldDB" id="A0A5J4R0Y9"/>
<keyword evidence="3" id="KW-0472">Membrane</keyword>
<dbReference type="SUPFAM" id="SSF48452">
    <property type="entry name" value="TPR-like"/>
    <property type="match status" value="1"/>
</dbReference>
<evidence type="ECO:0000313" key="7">
    <source>
        <dbReference type="EMBL" id="KAA6326900.1"/>
    </source>
</evidence>
<dbReference type="GO" id="GO:0009279">
    <property type="term" value="C:cell outer membrane"/>
    <property type="evidence" value="ECO:0007669"/>
    <property type="project" value="UniProtKB-SubCell"/>
</dbReference>
<reference evidence="7" key="1">
    <citation type="submission" date="2019-03" db="EMBL/GenBank/DDBJ databases">
        <title>Single cell metagenomics reveals metabolic interactions within the superorganism composed of flagellate Streblomastix strix and complex community of Bacteroidetes bacteria on its surface.</title>
        <authorList>
            <person name="Treitli S.C."/>
            <person name="Kolisko M."/>
            <person name="Husnik F."/>
            <person name="Keeling P."/>
            <person name="Hampl V."/>
        </authorList>
    </citation>
    <scope>NUCLEOTIDE SEQUENCE</scope>
    <source>
        <strain evidence="7">STM</strain>
    </source>
</reference>
<evidence type="ECO:0000256" key="3">
    <source>
        <dbReference type="ARBA" id="ARBA00023136"/>
    </source>
</evidence>
<protein>
    <submittedName>
        <fullName evidence="7">RagB/SusD family nutrient uptake outer membrane protein</fullName>
    </submittedName>
</protein>
<dbReference type="Pfam" id="PF07980">
    <property type="entry name" value="SusD_RagB"/>
    <property type="match status" value="1"/>
</dbReference>
<feature type="domain" description="SusD-like N-terminal" evidence="6">
    <location>
        <begin position="109"/>
        <end position="223"/>
    </location>
</feature>
<dbReference type="Pfam" id="PF14322">
    <property type="entry name" value="SusD-like_3"/>
    <property type="match status" value="1"/>
</dbReference>
<proteinExistence type="predicted"/>
<keyword evidence="2" id="KW-0732">Signal</keyword>
<gene>
    <name evidence="7" type="ORF">EZS27_024054</name>
</gene>
<evidence type="ECO:0000256" key="1">
    <source>
        <dbReference type="ARBA" id="ARBA00004442"/>
    </source>
</evidence>
<comment type="subcellular location">
    <subcellularLocation>
        <location evidence="1">Cell outer membrane</location>
    </subcellularLocation>
</comment>
<evidence type="ECO:0000256" key="2">
    <source>
        <dbReference type="ARBA" id="ARBA00022729"/>
    </source>
</evidence>
<keyword evidence="4" id="KW-0998">Cell outer membrane</keyword>
<evidence type="ECO:0000259" key="6">
    <source>
        <dbReference type="Pfam" id="PF14322"/>
    </source>
</evidence>
<name>A0A5J4R0Y9_9ZZZZ</name>
<organism evidence="7">
    <name type="scientific">termite gut metagenome</name>
    <dbReference type="NCBI Taxonomy" id="433724"/>
    <lineage>
        <taxon>unclassified sequences</taxon>
        <taxon>metagenomes</taxon>
        <taxon>organismal metagenomes</taxon>
    </lineage>
</organism>